<proteinExistence type="predicted"/>
<reference evidence="1" key="1">
    <citation type="submission" date="2018-02" db="EMBL/GenBank/DDBJ databases">
        <title>The genomes of Aspergillus section Nigri reveals drivers in fungal speciation.</title>
        <authorList>
            <consortium name="DOE Joint Genome Institute"/>
            <person name="Vesth T.C."/>
            <person name="Nybo J."/>
            <person name="Theobald S."/>
            <person name="Brandl J."/>
            <person name="Frisvad J.C."/>
            <person name="Nielsen K.F."/>
            <person name="Lyhne E.K."/>
            <person name="Kogle M.E."/>
            <person name="Kuo A."/>
            <person name="Riley R."/>
            <person name="Clum A."/>
            <person name="Nolan M."/>
            <person name="Lipzen A."/>
            <person name="Salamov A."/>
            <person name="Henrissat B."/>
            <person name="Wiebenga A."/>
            <person name="De vries R.P."/>
            <person name="Grigoriev I.V."/>
            <person name="Mortensen U.H."/>
            <person name="Andersen M.R."/>
            <person name="Baker S.E."/>
        </authorList>
    </citation>
    <scope>NUCLEOTIDE SEQUENCE</scope>
    <source>
        <strain evidence="1">CBS 621.78</strain>
    </source>
</reference>
<name>A0ACD1G387_9EURO</name>
<gene>
    <name evidence="1" type="ORF">BO95DRAFT_433873</name>
</gene>
<dbReference type="Proteomes" id="UP000249057">
    <property type="component" value="Unassembled WGS sequence"/>
</dbReference>
<sequence length="596" mass="66675">MSESKASLRSSQSGYSQDSSDSLPSNPQLLRRIPRPSPPSLTKTTLSQTRLSFRRRVSSLQEHHQAHSSENGSRSNPPQRSQPSEQDGHRGEGLQTRIEGPSFDGMVRYLPFIWDEMQASMRDDRQKIASLQRELEVERGKNLQLQAQLADSKNSTALELRALREKNKSLEDQTRELRTNLKDLKNVEMALTEAEMERKRLQAEAVLLQDQVAKHNDLRSRHDVLSAEHDDLLSKNDDLQKRIADVEEWEISATNAASAEREKSAELQQQKDSLDEDLQNARQRVQRLTEEKAGLAQDKEMASLLASNLNLLGAQIAHLQQIAETLSNRQISIVEDKAGLPAQANEASSAFATSSLQCMNESLERSAVRDEKACHEAKILPILLGIQDSTSSNQERLQELASTLDRRIQDDFANNLCQRVDSIFECRLGSLESKMDETKDHTQVLNALNNLEGKLDSLYSMSIVERVEALEKQVSSLGEKSSQRADMEAPRPPFDSEACLWVSIPWSDMPTVEKIFAQCQQCAAGDIASPVIAETVEIPSPELRPSAPQCEVSGRAAQLFWLPRGKVAVKDDGHWNELGLEYPGKVIQLIHKALAL</sequence>
<dbReference type="EMBL" id="KZ825361">
    <property type="protein sequence ID" value="RAH43673.1"/>
    <property type="molecule type" value="Genomic_DNA"/>
</dbReference>
<protein>
    <submittedName>
        <fullName evidence="1">Uncharacterized protein</fullName>
    </submittedName>
</protein>
<evidence type="ECO:0000313" key="2">
    <source>
        <dbReference type="Proteomes" id="UP000249057"/>
    </source>
</evidence>
<organism evidence="1 2">
    <name type="scientific">Aspergillus brunneoviolaceus CBS 621.78</name>
    <dbReference type="NCBI Taxonomy" id="1450534"/>
    <lineage>
        <taxon>Eukaryota</taxon>
        <taxon>Fungi</taxon>
        <taxon>Dikarya</taxon>
        <taxon>Ascomycota</taxon>
        <taxon>Pezizomycotina</taxon>
        <taxon>Eurotiomycetes</taxon>
        <taxon>Eurotiomycetidae</taxon>
        <taxon>Eurotiales</taxon>
        <taxon>Aspergillaceae</taxon>
        <taxon>Aspergillus</taxon>
        <taxon>Aspergillus subgen. Circumdati</taxon>
    </lineage>
</organism>
<evidence type="ECO:0000313" key="1">
    <source>
        <dbReference type="EMBL" id="RAH43673.1"/>
    </source>
</evidence>
<keyword evidence="2" id="KW-1185">Reference proteome</keyword>
<accession>A0ACD1G387</accession>